<evidence type="ECO:0000256" key="1">
    <source>
        <dbReference type="SAM" id="MobiDB-lite"/>
    </source>
</evidence>
<dbReference type="OMA" id="HAPRIAN"/>
<proteinExistence type="predicted"/>
<feature type="compositionally biased region" description="Polar residues" evidence="1">
    <location>
        <begin position="422"/>
        <end position="437"/>
    </location>
</feature>
<evidence type="ECO:0000313" key="3">
    <source>
        <dbReference type="Proteomes" id="UP000051952"/>
    </source>
</evidence>
<gene>
    <name evidence="2" type="ORF">BSAL_40925</name>
</gene>
<name>A0A0S4JUS4_BODSA</name>
<dbReference type="EMBL" id="CYKH01002122">
    <property type="protein sequence ID" value="CUG93134.1"/>
    <property type="molecule type" value="Genomic_DNA"/>
</dbReference>
<dbReference type="Proteomes" id="UP000051952">
    <property type="component" value="Unassembled WGS sequence"/>
</dbReference>
<dbReference type="AlphaFoldDB" id="A0A0S4JUS4"/>
<accession>A0A0S4JUS4</accession>
<feature type="compositionally biased region" description="Polar residues" evidence="1">
    <location>
        <begin position="274"/>
        <end position="290"/>
    </location>
</feature>
<feature type="region of interest" description="Disordered" evidence="1">
    <location>
        <begin position="362"/>
        <end position="457"/>
    </location>
</feature>
<reference evidence="3" key="1">
    <citation type="submission" date="2015-09" db="EMBL/GenBank/DDBJ databases">
        <authorList>
            <consortium name="Pathogen Informatics"/>
        </authorList>
    </citation>
    <scope>NUCLEOTIDE SEQUENCE [LARGE SCALE GENOMIC DNA]</scope>
    <source>
        <strain evidence="3">Lake Konstanz</strain>
    </source>
</reference>
<feature type="compositionally biased region" description="Basic and acidic residues" evidence="1">
    <location>
        <begin position="362"/>
        <end position="382"/>
    </location>
</feature>
<dbReference type="OrthoDB" id="242686at2759"/>
<organism evidence="2 3">
    <name type="scientific">Bodo saltans</name>
    <name type="common">Flagellated protozoan</name>
    <dbReference type="NCBI Taxonomy" id="75058"/>
    <lineage>
        <taxon>Eukaryota</taxon>
        <taxon>Discoba</taxon>
        <taxon>Euglenozoa</taxon>
        <taxon>Kinetoplastea</taxon>
        <taxon>Metakinetoplastina</taxon>
        <taxon>Eubodonida</taxon>
        <taxon>Bodonidae</taxon>
        <taxon>Bodo</taxon>
    </lineage>
</organism>
<evidence type="ECO:0000313" key="2">
    <source>
        <dbReference type="EMBL" id="CUG93134.1"/>
    </source>
</evidence>
<feature type="region of interest" description="Disordered" evidence="1">
    <location>
        <begin position="271"/>
        <end position="290"/>
    </location>
</feature>
<dbReference type="VEuPathDB" id="TriTrypDB:BSAL_40925"/>
<feature type="compositionally biased region" description="Basic and acidic residues" evidence="1">
    <location>
        <begin position="403"/>
        <end position="415"/>
    </location>
</feature>
<sequence>MFLSFVNFSHKRRRRKMSSRWSLLKQLLRPHATAASAIAGSAAVSSSSSDDAVGDHSTATATAQMLQRLCWFQESIPLERSSQQPATFCVYVQQTSIKPGDSMPKSTWETRMNLWSAVLPWETARGLSGASPRAIVADPLLDFIDEKRVPSSTPTVNEIAESGEIGMLFLHTLEHTPVVNSAPPSFWSGAITTPIDIGFIQRTDPYAGVRGNIRKALGRLVGNDDPNFGKDSLRADGMELIVADCNKLEPFEGCDQVNGTPLAQLYPDLYGKKGSSQQQQTPARRTTEVTSRAHKISLVLETRRGMFRDHITHAVSHAPRIANDNSQANVVMMLKLSDELHDEIEEKRQLLRTMVTSLERNVRSELAKSSRQSPNEEEKMMEENEGIVSEDTRRDERRHHRSRDPDTRRDDDDIVRVSADTPTLNGRQSVSSTGNTSKSDDEGTTTSARRASRYPRSDPSMVHLTQLNYPLLVLAFKLSLCVPEIMALGPRIVYELQRGTVDTHSISWLLHFVGDTSLSLPDELINAIRAAAHALDVQDKANLDCDWTEIVNAERKKASAAVSE</sequence>
<protein>
    <submittedName>
        <fullName evidence="2">Uncharacterized protein</fullName>
    </submittedName>
</protein>
<keyword evidence="3" id="KW-1185">Reference proteome</keyword>